<reference evidence="1 2" key="1">
    <citation type="submission" date="2014-04" db="EMBL/GenBank/DDBJ databases">
        <authorList>
            <consortium name="DOE Joint Genome Institute"/>
            <person name="Kuo A."/>
            <person name="Kohler A."/>
            <person name="Nagy L.G."/>
            <person name="Floudas D."/>
            <person name="Copeland A."/>
            <person name="Barry K.W."/>
            <person name="Cichocki N."/>
            <person name="Veneault-Fourrey C."/>
            <person name="LaButti K."/>
            <person name="Lindquist E.A."/>
            <person name="Lipzen A."/>
            <person name="Lundell T."/>
            <person name="Morin E."/>
            <person name="Murat C."/>
            <person name="Sun H."/>
            <person name="Tunlid A."/>
            <person name="Henrissat B."/>
            <person name="Grigoriev I.V."/>
            <person name="Hibbett D.S."/>
            <person name="Martin F."/>
            <person name="Nordberg H.P."/>
            <person name="Cantor M.N."/>
            <person name="Hua S.X."/>
        </authorList>
    </citation>
    <scope>NUCLEOTIDE SEQUENCE [LARGE SCALE GENOMIC DNA]</scope>
    <source>
        <strain evidence="1 2">Foug A</strain>
    </source>
</reference>
<dbReference type="Proteomes" id="UP000053989">
    <property type="component" value="Unassembled WGS sequence"/>
</dbReference>
<evidence type="ECO:0008006" key="3">
    <source>
        <dbReference type="Google" id="ProtNLM"/>
    </source>
</evidence>
<reference evidence="2" key="2">
    <citation type="submission" date="2015-01" db="EMBL/GenBank/DDBJ databases">
        <title>Evolutionary Origins and Diversification of the Mycorrhizal Mutualists.</title>
        <authorList>
            <consortium name="DOE Joint Genome Institute"/>
            <consortium name="Mycorrhizal Genomics Consortium"/>
            <person name="Kohler A."/>
            <person name="Kuo A."/>
            <person name="Nagy L.G."/>
            <person name="Floudas D."/>
            <person name="Copeland A."/>
            <person name="Barry K.W."/>
            <person name="Cichocki N."/>
            <person name="Veneault-Fourrey C."/>
            <person name="LaButti K."/>
            <person name="Lindquist E.A."/>
            <person name="Lipzen A."/>
            <person name="Lundell T."/>
            <person name="Morin E."/>
            <person name="Murat C."/>
            <person name="Riley R."/>
            <person name="Ohm R."/>
            <person name="Sun H."/>
            <person name="Tunlid A."/>
            <person name="Henrissat B."/>
            <person name="Grigoriev I.V."/>
            <person name="Hibbett D.S."/>
            <person name="Martin F."/>
        </authorList>
    </citation>
    <scope>NUCLEOTIDE SEQUENCE [LARGE SCALE GENOMIC DNA]</scope>
    <source>
        <strain evidence="2">Foug A</strain>
    </source>
</reference>
<protein>
    <recommendedName>
        <fullName evidence="3">hAT-like transposase RNase-H fold domain-containing protein</fullName>
    </recommendedName>
</protein>
<dbReference type="AlphaFoldDB" id="A0A0C3EKJ3"/>
<gene>
    <name evidence="1" type="ORF">SCLCIDRAFT_105430</name>
</gene>
<evidence type="ECO:0000313" key="2">
    <source>
        <dbReference type="Proteomes" id="UP000053989"/>
    </source>
</evidence>
<dbReference type="HOGENOM" id="CLU_096306_0_0_1"/>
<organism evidence="1 2">
    <name type="scientific">Scleroderma citrinum Foug A</name>
    <dbReference type="NCBI Taxonomy" id="1036808"/>
    <lineage>
        <taxon>Eukaryota</taxon>
        <taxon>Fungi</taxon>
        <taxon>Dikarya</taxon>
        <taxon>Basidiomycota</taxon>
        <taxon>Agaricomycotina</taxon>
        <taxon>Agaricomycetes</taxon>
        <taxon>Agaricomycetidae</taxon>
        <taxon>Boletales</taxon>
        <taxon>Sclerodermatineae</taxon>
        <taxon>Sclerodermataceae</taxon>
        <taxon>Scleroderma</taxon>
    </lineage>
</organism>
<dbReference type="InParanoid" id="A0A0C3EKJ3"/>
<dbReference type="EMBL" id="KN822009">
    <property type="protein sequence ID" value="KIM68456.1"/>
    <property type="molecule type" value="Genomic_DNA"/>
</dbReference>
<feature type="non-terminal residue" evidence="1">
    <location>
        <position position="1"/>
    </location>
</feature>
<proteinExistence type="predicted"/>
<dbReference type="SUPFAM" id="SSF53098">
    <property type="entry name" value="Ribonuclease H-like"/>
    <property type="match status" value="1"/>
</dbReference>
<sequence length="253" mass="28332">LDIVEVARLHTGAVLANKFTKVLEEFGVADKGSDVSEDYEMIDVIGGDFDNDDIDGGVDEDTLMSVNNWADLERNICPVRTALAKIRKMAFKIINSPTLLLPVWDAACREAGLVVRRIPRDVPTCWNSSFNMASFVVDYCIPVDAMADKQRLGLGDYALDEHEWKVLEQLQNVLVVLKDATLFFSRGTPNLAMVIPAMDYIDKVFTTGMLNQQQFNPAIRSALGHAKNTLNKYYSLTDSSKVYRVVMGKQFIR</sequence>
<evidence type="ECO:0000313" key="1">
    <source>
        <dbReference type="EMBL" id="KIM68456.1"/>
    </source>
</evidence>
<dbReference type="InterPro" id="IPR012337">
    <property type="entry name" value="RNaseH-like_sf"/>
</dbReference>
<keyword evidence="2" id="KW-1185">Reference proteome</keyword>
<name>A0A0C3EKJ3_9AGAM</name>
<accession>A0A0C3EKJ3</accession>
<dbReference type="OrthoDB" id="2669135at2759"/>